<evidence type="ECO:0000259" key="1">
    <source>
        <dbReference type="Pfam" id="PF13400"/>
    </source>
</evidence>
<proteinExistence type="predicted"/>
<feature type="domain" description="Putative Flp pilus-assembly TadG-like N-terminal" evidence="1">
    <location>
        <begin position="15"/>
        <end position="61"/>
    </location>
</feature>
<reference evidence="2" key="1">
    <citation type="submission" date="2021-04" db="EMBL/GenBank/DDBJ databases">
        <title>Complete genome sequence for Sulfitobacter sp. strain JK7-1.</title>
        <authorList>
            <person name="Park S.-J."/>
        </authorList>
    </citation>
    <scope>NUCLEOTIDE SEQUENCE</scope>
    <source>
        <strain evidence="2">JK7-1</strain>
    </source>
</reference>
<protein>
    <recommendedName>
        <fullName evidence="1">Putative Flp pilus-assembly TadG-like N-terminal domain-containing protein</fullName>
    </recommendedName>
</protein>
<dbReference type="InterPro" id="IPR028087">
    <property type="entry name" value="Tad_N"/>
</dbReference>
<name>A0A975JE72_9RHOB</name>
<dbReference type="AlphaFoldDB" id="A0A975JE72"/>
<dbReference type="Pfam" id="PF13400">
    <property type="entry name" value="Tad"/>
    <property type="match status" value="1"/>
</dbReference>
<accession>A0A975JE72</accession>
<sequence length="489" mass="50481">MFRTLFTTFRRSQDGSMLALWAVSLVVFLGLLGMIFDLGRLGTTQAELQSYADNVALAAAAELDARPDALSRAQTAATSLIRDQQTFGEGATALTGVDDVTLTFYRPDTDGSFTRSAALETTSPFNARYVDVAVAPRNVPLGLGAILTSFRGAEINTQTSASAAATFEQEACNVAPVAVCLPALSLNADAAIGSTLELEASVNLGQLLPGNIGAVNTLTNALDGLSICAGLLGDQLTACLIAAREPETACSGRGGLEISLGVNGNELMESINTRFGETLGVASTLIGDDFAGAPNILQGVMSGNICEALPGGDDAAFPGDDCLRFGSCDTVGNGSWQVGRDIYVDTYYDGEDPFPEAGTRFEFYQAEIAASGQLGGVPEETGGGGLLGGLLGGVGDIVGGLTGQMCAPQEIIDPTRRLMVVAGIDCLNVDVQAGVSAPVVQYFEAFALGPARDGTLNVEITACLGNNCTSGDGRGNLDTEIRDIVRLVE</sequence>
<dbReference type="Proteomes" id="UP000683291">
    <property type="component" value="Chromosome 1"/>
</dbReference>
<gene>
    <name evidence="2" type="ORF">KDD17_01165</name>
</gene>
<dbReference type="RefSeq" id="WP_212704904.1">
    <property type="nucleotide sequence ID" value="NZ_CP073581.1"/>
</dbReference>
<dbReference type="KEGG" id="sual:KDD17_01165"/>
<evidence type="ECO:0000313" key="2">
    <source>
        <dbReference type="EMBL" id="QUJ76707.1"/>
    </source>
</evidence>
<dbReference type="EMBL" id="CP073581">
    <property type="protein sequence ID" value="QUJ76707.1"/>
    <property type="molecule type" value="Genomic_DNA"/>
</dbReference>
<evidence type="ECO:0000313" key="3">
    <source>
        <dbReference type="Proteomes" id="UP000683291"/>
    </source>
</evidence>
<keyword evidence="3" id="KW-1185">Reference proteome</keyword>
<organism evidence="2 3">
    <name type="scientific">Sulfitobacter albidus</name>
    <dbReference type="NCBI Taxonomy" id="2829501"/>
    <lineage>
        <taxon>Bacteria</taxon>
        <taxon>Pseudomonadati</taxon>
        <taxon>Pseudomonadota</taxon>
        <taxon>Alphaproteobacteria</taxon>
        <taxon>Rhodobacterales</taxon>
        <taxon>Roseobacteraceae</taxon>
        <taxon>Sulfitobacter</taxon>
    </lineage>
</organism>